<dbReference type="WBParaSite" id="PTRK_0001141700.1">
    <property type="protein sequence ID" value="PTRK_0001141700.1"/>
    <property type="gene ID" value="PTRK_0001141700"/>
</dbReference>
<dbReference type="GO" id="GO:0072344">
    <property type="term" value="P:rescue of stalled ribosome"/>
    <property type="evidence" value="ECO:0007669"/>
    <property type="project" value="InterPro"/>
</dbReference>
<dbReference type="PANTHER" id="PTHR12963">
    <property type="entry name" value="THYROID RECEPTOR INTERACTING PROTEIN RELATED"/>
    <property type="match status" value="1"/>
</dbReference>
<dbReference type="Pfam" id="PF06221">
    <property type="entry name" value="zf-C2HC5"/>
    <property type="match status" value="1"/>
</dbReference>
<dbReference type="AlphaFoldDB" id="A0A0N4ZSD7"/>
<dbReference type="InterPro" id="IPR039128">
    <property type="entry name" value="TRIP4-like"/>
</dbReference>
<name>A0A0N4ZSD7_PARTI</name>
<dbReference type="GO" id="GO:0008270">
    <property type="term" value="F:zinc ion binding"/>
    <property type="evidence" value="ECO:0007669"/>
    <property type="project" value="InterPro"/>
</dbReference>
<evidence type="ECO:0000313" key="2">
    <source>
        <dbReference type="Proteomes" id="UP000038045"/>
    </source>
</evidence>
<dbReference type="GO" id="GO:0045893">
    <property type="term" value="P:positive regulation of DNA-templated transcription"/>
    <property type="evidence" value="ECO:0007669"/>
    <property type="project" value="TreeGrafter"/>
</dbReference>
<proteinExistence type="predicted"/>
<dbReference type="GO" id="GO:0005634">
    <property type="term" value="C:nucleus"/>
    <property type="evidence" value="ECO:0007669"/>
    <property type="project" value="InterPro"/>
</dbReference>
<dbReference type="STRING" id="131310.A0A0N4ZSD7"/>
<keyword evidence="2" id="KW-1185">Reference proteome</keyword>
<dbReference type="Proteomes" id="UP000038045">
    <property type="component" value="Unplaced"/>
</dbReference>
<dbReference type="GO" id="GO:0180022">
    <property type="term" value="C:RQC-trigger complex"/>
    <property type="evidence" value="ECO:0007669"/>
    <property type="project" value="InterPro"/>
</dbReference>
<dbReference type="InterPro" id="IPR009349">
    <property type="entry name" value="TRIP4/RQT4_C2HC5_Znf"/>
</dbReference>
<dbReference type="PANTHER" id="PTHR12963:SF4">
    <property type="entry name" value="ACTIVATING SIGNAL COINTEGRATOR 1"/>
    <property type="match status" value="1"/>
</dbReference>
<accession>A0A0N4ZSD7</accession>
<evidence type="ECO:0000259" key="1">
    <source>
        <dbReference type="Pfam" id="PF06221"/>
    </source>
</evidence>
<protein>
    <submittedName>
        <fullName evidence="3">Zf-C2HC5 domain-containing protein</fullName>
    </submittedName>
</protein>
<sequence length="409" mass="46669">MGKNIISNIKTNSALSDGFKNIKKQLAPGRKPCDCMARDHPLIGNCLGCGLIVCEQQKSGPCLFCSTLVVSKNEWKILGKNDNDSVKLMMELTASDPVNASNLTGNLEKAIEFREQLLIADSDGTRINKVHDLQGDYIDIESDTYLTADERIQIESRKAELEMLHRQKKKKIFIDMDFMNKTIKEEKNNRDEKIDYSKDHIIQDILRCAYSRLHKLEETNSDKYEIIPRVNFVPVYDELYSKHDLKENVEISKELMTTIYNNCCDEALFTEVDSKGFCLSLEQPLASLLVNGFEKHIPWKSFLDIKGPIYIASATKKLNDDELSNSIKKYKIEFPIGCIIGRCILTSCHPIEEYQELFPTTKITTKGNGFILIFSVFEELPRPIPYLSEESFGKLNSNILQTVQQLLDL</sequence>
<organism evidence="2 3">
    <name type="scientific">Parastrongyloides trichosuri</name>
    <name type="common">Possum-specific nematode worm</name>
    <dbReference type="NCBI Taxonomy" id="131310"/>
    <lineage>
        <taxon>Eukaryota</taxon>
        <taxon>Metazoa</taxon>
        <taxon>Ecdysozoa</taxon>
        <taxon>Nematoda</taxon>
        <taxon>Chromadorea</taxon>
        <taxon>Rhabditida</taxon>
        <taxon>Tylenchina</taxon>
        <taxon>Panagrolaimomorpha</taxon>
        <taxon>Strongyloidoidea</taxon>
        <taxon>Strongyloididae</taxon>
        <taxon>Parastrongyloides</taxon>
    </lineage>
</organism>
<evidence type="ECO:0000313" key="3">
    <source>
        <dbReference type="WBParaSite" id="PTRK_0001141700.1"/>
    </source>
</evidence>
<feature type="domain" description="TRIP4/RQT4 C2HC5-type zinc finger" evidence="1">
    <location>
        <begin position="31"/>
        <end position="74"/>
    </location>
</feature>
<reference evidence="3" key="1">
    <citation type="submission" date="2017-02" db="UniProtKB">
        <authorList>
            <consortium name="WormBaseParasite"/>
        </authorList>
    </citation>
    <scope>IDENTIFICATION</scope>
</reference>